<feature type="transmembrane region" description="Helical" evidence="1">
    <location>
        <begin position="34"/>
        <end position="59"/>
    </location>
</feature>
<dbReference type="Proteomes" id="UP001315278">
    <property type="component" value="Unassembled WGS sequence"/>
</dbReference>
<comment type="caution">
    <text evidence="2">The sequence shown here is derived from an EMBL/GenBank/DDBJ whole genome shotgun (WGS) entry which is preliminary data.</text>
</comment>
<gene>
    <name evidence="2" type="ORF">JQ615_22120</name>
</gene>
<organism evidence="2 3">
    <name type="scientific">Bradyrhizobium jicamae</name>
    <dbReference type="NCBI Taxonomy" id="280332"/>
    <lineage>
        <taxon>Bacteria</taxon>
        <taxon>Pseudomonadati</taxon>
        <taxon>Pseudomonadota</taxon>
        <taxon>Alphaproteobacteria</taxon>
        <taxon>Hyphomicrobiales</taxon>
        <taxon>Nitrobacteraceae</taxon>
        <taxon>Bradyrhizobium</taxon>
    </lineage>
</organism>
<proteinExistence type="predicted"/>
<keyword evidence="1" id="KW-0472">Membrane</keyword>
<evidence type="ECO:0000313" key="3">
    <source>
        <dbReference type="Proteomes" id="UP001315278"/>
    </source>
</evidence>
<keyword evidence="1" id="KW-1133">Transmembrane helix</keyword>
<reference evidence="3" key="1">
    <citation type="journal article" date="2021" name="ISME J.">
        <title>Evolutionary origin and ecological implication of a unique nif island in free-living Bradyrhizobium lineages.</title>
        <authorList>
            <person name="Tao J."/>
        </authorList>
    </citation>
    <scope>NUCLEOTIDE SEQUENCE [LARGE SCALE GENOMIC DNA]</scope>
    <source>
        <strain evidence="3">SZCCT0434</strain>
    </source>
</reference>
<evidence type="ECO:0008006" key="4">
    <source>
        <dbReference type="Google" id="ProtNLM"/>
    </source>
</evidence>
<sequence length="67" mass="7155">MDNRTDFGTIIVAVCVAGYAAIMIAYVAEAQFGIAATVIRHLSIIAALFLAFPVVLDFLPTRTDKAP</sequence>
<name>A0ABS5FMT8_9BRAD</name>
<dbReference type="EMBL" id="JAFCJH010000023">
    <property type="protein sequence ID" value="MBR0798092.1"/>
    <property type="molecule type" value="Genomic_DNA"/>
</dbReference>
<keyword evidence="1" id="KW-0812">Transmembrane</keyword>
<keyword evidence="3" id="KW-1185">Reference proteome</keyword>
<evidence type="ECO:0000313" key="2">
    <source>
        <dbReference type="EMBL" id="MBR0798092.1"/>
    </source>
</evidence>
<feature type="transmembrane region" description="Helical" evidence="1">
    <location>
        <begin position="7"/>
        <end position="28"/>
    </location>
</feature>
<evidence type="ECO:0000256" key="1">
    <source>
        <dbReference type="SAM" id="Phobius"/>
    </source>
</evidence>
<protein>
    <recommendedName>
        <fullName evidence="4">EamA domain-containing protein</fullName>
    </recommendedName>
</protein>
<accession>A0ABS5FMT8</accession>
<dbReference type="RefSeq" id="WP_212395152.1">
    <property type="nucleotide sequence ID" value="NZ_JAFCJH010000023.1"/>
</dbReference>